<dbReference type="Gramene" id="OGLUM01G21210.1">
    <property type="protein sequence ID" value="OGLUM01G21210.1"/>
    <property type="gene ID" value="OGLUM01G21210"/>
</dbReference>
<feature type="region of interest" description="Disordered" evidence="1">
    <location>
        <begin position="970"/>
        <end position="1054"/>
    </location>
</feature>
<accession>A0A0D9Y9S4</accession>
<dbReference type="Gene3D" id="3.80.10.10">
    <property type="entry name" value="Ribonuclease Inhibitor"/>
    <property type="match status" value="2"/>
</dbReference>
<protein>
    <recommendedName>
        <fullName evidence="2">Disease resistance protein At4g27190-like leucine-rich repeats domain-containing protein</fullName>
    </recommendedName>
</protein>
<dbReference type="SUPFAM" id="SSF52058">
    <property type="entry name" value="L domain-like"/>
    <property type="match status" value="2"/>
</dbReference>
<feature type="compositionally biased region" description="Basic and acidic residues" evidence="1">
    <location>
        <begin position="1022"/>
        <end position="1046"/>
    </location>
</feature>
<dbReference type="PANTHER" id="PTHR33463:SF87">
    <property type="entry name" value="OS01G0518651 PROTEIN"/>
    <property type="match status" value="1"/>
</dbReference>
<organism evidence="3">
    <name type="scientific">Oryza glumipatula</name>
    <dbReference type="NCBI Taxonomy" id="40148"/>
    <lineage>
        <taxon>Eukaryota</taxon>
        <taxon>Viridiplantae</taxon>
        <taxon>Streptophyta</taxon>
        <taxon>Embryophyta</taxon>
        <taxon>Tracheophyta</taxon>
        <taxon>Spermatophyta</taxon>
        <taxon>Magnoliopsida</taxon>
        <taxon>Liliopsida</taxon>
        <taxon>Poales</taxon>
        <taxon>Poaceae</taxon>
        <taxon>BOP clade</taxon>
        <taxon>Oryzoideae</taxon>
        <taxon>Oryzeae</taxon>
        <taxon>Oryzinae</taxon>
        <taxon>Oryza</taxon>
    </lineage>
</organism>
<dbReference type="EnsemblPlants" id="OGLUM01G21210.1">
    <property type="protein sequence ID" value="OGLUM01G21210.1"/>
    <property type="gene ID" value="OGLUM01G21210"/>
</dbReference>
<evidence type="ECO:0000313" key="3">
    <source>
        <dbReference type="EnsemblPlants" id="OGLUM01G21210.1"/>
    </source>
</evidence>
<dbReference type="STRING" id="40148.A0A0D9Y9S4"/>
<dbReference type="InterPro" id="IPR050905">
    <property type="entry name" value="Plant_NBS-LRR"/>
</dbReference>
<feature type="compositionally biased region" description="Basic and acidic residues" evidence="1">
    <location>
        <begin position="970"/>
        <end position="988"/>
    </location>
</feature>
<dbReference type="PANTHER" id="PTHR33463">
    <property type="entry name" value="NB-ARC DOMAIN-CONTAINING PROTEIN-RELATED"/>
    <property type="match status" value="1"/>
</dbReference>
<evidence type="ECO:0000256" key="1">
    <source>
        <dbReference type="SAM" id="MobiDB-lite"/>
    </source>
</evidence>
<dbReference type="InterPro" id="IPR032675">
    <property type="entry name" value="LRR_dom_sf"/>
</dbReference>
<keyword evidence="4" id="KW-1185">Reference proteome</keyword>
<dbReference type="InterPro" id="IPR057135">
    <property type="entry name" value="At4g27190-like_LRR"/>
</dbReference>
<dbReference type="HOGENOM" id="CLU_007112_0_0_1"/>
<evidence type="ECO:0000313" key="4">
    <source>
        <dbReference type="Proteomes" id="UP000026961"/>
    </source>
</evidence>
<proteinExistence type="predicted"/>
<dbReference type="AlphaFoldDB" id="A0A0D9Y9S4"/>
<reference evidence="3" key="2">
    <citation type="submission" date="2015-04" db="UniProtKB">
        <authorList>
            <consortium name="EnsemblPlants"/>
        </authorList>
    </citation>
    <scope>IDENTIFICATION</scope>
</reference>
<name>A0A0D9Y9S4_9ORYZ</name>
<reference evidence="3" key="1">
    <citation type="submission" date="2013-08" db="EMBL/GenBank/DDBJ databases">
        <title>Oryza genome evolution.</title>
        <authorList>
            <person name="Wing R.A."/>
            <person name="Panaud O."/>
            <person name="Oliveira A.C."/>
        </authorList>
    </citation>
    <scope>NUCLEOTIDE SEQUENCE</scope>
</reference>
<feature type="domain" description="Disease resistance protein At4g27190-like leucine-rich repeats" evidence="2">
    <location>
        <begin position="860"/>
        <end position="964"/>
    </location>
</feature>
<dbReference type="eggNOG" id="ENOG502SYYC">
    <property type="taxonomic scope" value="Eukaryota"/>
</dbReference>
<sequence length="1054" mass="120139">MHTADLILEGYLSNSDRPYYQGGQNIYFDGWDGLGTSAILAAVAELARRKKSMYYDIVLHVDCSVWESRRTLQRRIAEELNLGGSTMALFDKQGEEDDFSGIEKSSRAEIDEVAKLIFRKIGGRTCLLIFNNGSDDEIDLSRLGVPVYERRNTVLWTFRGRFRLDPAIRGKVKSAHLFIYMHVPDFSQSTKLMHCEAAQVSREISPALITECWLYLSLLYYNHCNFISHDIDAHACNYWVCDGIIEGDSAWEIANRFYRRMRLEYLPARGDNRTDWFRKYLERQQEAKHSRWVSVMPKNSDEVKNIDTVPLEATSYFLTFQRSDPPAVLPNHLFSYGSKLCVLRLSWCTFSFASPPFTYCKNLKFILIDGCINKDADLTGERYHEKEGKQWEFLQSLWVLDIRDTNWYWILSPSKVVLMVELRELYLKATGRSCLSKLQMFSVIDSSTYMKAVVHDSFQHMMNLKLLDLSGNTTLHVLPNLSGASKLKVLILDGCVGLEVVEPNTLPRSLESFSFDGFGPASKQIHKSRLPEEEARPNTYINQEHTCVISKISLEGCGQLKSVFLRGLPNLKELNLSETRIEALDLEAMQVQQLERLFLLGCANLTRVKWSDPSNPPLKLLCIDTRGKATREMDGGCQRSHLCNRQEHEAHQSAHVVATDARFLRGFVAYGDPPRIAFDRNVPSQHFHLHISATVNDKPVLPRAKEKDASCRDGLIPGFPYLDVIDKVFNNDGEDGCSVPYCKHPVPLDCHIEIAEGESNLEIEQDLYGICSLIYNTQSLHIHDNSSIIIGNLGDNESQQFKNLRWCHVTRCLKMHTVFICDTYYRSGKSFGSLETLWVSHLLEARCIWSRILFFNKQNTPAAFSKLRCIHLHSCPRLRHVLPWSFPTMKSLETIHITYCGELTQIFPEVKYHRGERATKIEFPSLRRIHLQDLPMLQDICETAMSAPMLETIKLRGCWSIKRLPAIHADRPRDKPPAVVDCEKDTRGGGDAGLVTRGAHQGPLAAPASASRDSYLAPGNTRGEKKQKKEREIGRREGTGGREGGVRMKKWRGL</sequence>
<evidence type="ECO:0000259" key="2">
    <source>
        <dbReference type="Pfam" id="PF23247"/>
    </source>
</evidence>
<dbReference type="Pfam" id="PF23247">
    <property type="entry name" value="LRR_RPS2"/>
    <property type="match status" value="1"/>
</dbReference>
<reference evidence="3" key="3">
    <citation type="submission" date="2018-05" db="EMBL/GenBank/DDBJ databases">
        <title>OgluRS3 (Oryza glumaepatula Reference Sequence Version 3).</title>
        <authorList>
            <person name="Zhang J."/>
            <person name="Kudrna D."/>
            <person name="Lee S."/>
            <person name="Talag J."/>
            <person name="Welchert J."/>
            <person name="Wing R.A."/>
        </authorList>
    </citation>
    <scope>NUCLEOTIDE SEQUENCE [LARGE SCALE GENOMIC DNA]</scope>
</reference>
<dbReference type="Proteomes" id="UP000026961">
    <property type="component" value="Chromosome 1"/>
</dbReference>